<reference evidence="1 2" key="1">
    <citation type="submission" date="2017-07" db="EMBL/GenBank/DDBJ databases">
        <title>Draft genome sequence of aerobic hyperthermophilic archaea, Pyrobaculum aerophilum YKB31 and YKB32.</title>
        <authorList>
            <person name="Mochizuki T."/>
            <person name="Berliner A.J."/>
            <person name="Yoshida-Takashima Y."/>
            <person name="Takaki Y."/>
            <person name="Nunoura T."/>
            <person name="Takai K."/>
        </authorList>
    </citation>
    <scope>NUCLEOTIDE SEQUENCE [LARGE SCALE GENOMIC DNA]</scope>
    <source>
        <strain evidence="1 2">YKB32</strain>
    </source>
</reference>
<dbReference type="OMA" id="SECEGYR"/>
<comment type="caution">
    <text evidence="1">The sequence shown here is derived from an EMBL/GenBank/DDBJ whole genome shotgun (WGS) entry which is preliminary data.</text>
</comment>
<evidence type="ECO:0000313" key="2">
    <source>
        <dbReference type="Proteomes" id="UP000256877"/>
    </source>
</evidence>
<accession>A0A371R1A2</accession>
<evidence type="ECO:0000313" key="1">
    <source>
        <dbReference type="EMBL" id="RFA97231.1"/>
    </source>
</evidence>
<dbReference type="EMBL" id="NMUF01000029">
    <property type="protein sequence ID" value="RFA97231.1"/>
    <property type="molecule type" value="Genomic_DNA"/>
</dbReference>
<protein>
    <submittedName>
        <fullName evidence="1">Uncharacterized protein</fullName>
    </submittedName>
</protein>
<organism evidence="1 2">
    <name type="scientific">Pyrobaculum aerophilum</name>
    <dbReference type="NCBI Taxonomy" id="13773"/>
    <lineage>
        <taxon>Archaea</taxon>
        <taxon>Thermoproteota</taxon>
        <taxon>Thermoprotei</taxon>
        <taxon>Thermoproteales</taxon>
        <taxon>Thermoproteaceae</taxon>
        <taxon>Pyrobaculum</taxon>
    </lineage>
</organism>
<dbReference type="RefSeq" id="WP_011007309.1">
    <property type="nucleotide sequence ID" value="NZ_DUJP01000010.1"/>
</dbReference>
<dbReference type="GeneID" id="1465058"/>
<gene>
    <name evidence="1" type="ORF">CGL52_09685</name>
</gene>
<proteinExistence type="predicted"/>
<sequence>MRNIIPLSVTPALEEICEEIERLGEPANPALGRMLERAYGVLKVGGAVAGHYGQGKSLTAALSALLEIFSGRPGVVLKVNQILLAGRRVRLSEVSNLAELTKASECEGYRKWFNKLDWVRDKGLSITKPKALGDIQLEIEGERLDRVYSAVRQLRERGFFIVVDEFERLVEQPHIYGYKDVIHLVEEFFNLVDRWGGAAGLAIPTSLWIHFDLQIKSRIAPIYYLHQDVTPEDMKKFLRNKLGGDVGEPLSYVEFRNPRVVMRIAKLLKGGEAPEKIVKDRASLLQKIAYFYRASDKTKKYLFIAYFASWLKQNIYNTLTETDINQAKGVLRVLGLLDAEIKVEELISKLSKRRKALMRKVPGGYILTAVAIAHLRDTLFEKDFQERALAAYGDFYELALELSLA</sequence>
<dbReference type="AlphaFoldDB" id="A0A371R1A2"/>
<dbReference type="Proteomes" id="UP000256877">
    <property type="component" value="Unassembled WGS sequence"/>
</dbReference>
<name>A0A371R1A2_9CREN</name>